<feature type="region of interest" description="Disordered" evidence="1">
    <location>
        <begin position="1"/>
        <end position="40"/>
    </location>
</feature>
<protein>
    <submittedName>
        <fullName evidence="2">Uncharacterized protein</fullName>
    </submittedName>
</protein>
<accession>A0AAJ1SXY2</accession>
<keyword evidence="3" id="KW-1185">Reference proteome</keyword>
<name>A0AAJ1SXY2_9BACI</name>
<dbReference type="EMBL" id="JAUSUC010000011">
    <property type="protein sequence ID" value="MDQ0214849.1"/>
    <property type="molecule type" value="Genomic_DNA"/>
</dbReference>
<sequence length="84" mass="9578">MFIFSPALTDSKTSTANDEEPKKIVKDNCPARSDNEKDVTCQPMPQDMVYYRAASSTNIQWGMEPPLNEVLLYAFNHVTRLLPR</sequence>
<comment type="caution">
    <text evidence="2">The sequence shown here is derived from an EMBL/GenBank/DDBJ whole genome shotgun (WGS) entry which is preliminary data.</text>
</comment>
<dbReference type="RefSeq" id="WP_307256841.1">
    <property type="nucleotide sequence ID" value="NZ_JAUSUC010000011.1"/>
</dbReference>
<evidence type="ECO:0000313" key="3">
    <source>
        <dbReference type="Proteomes" id="UP001237207"/>
    </source>
</evidence>
<evidence type="ECO:0000256" key="1">
    <source>
        <dbReference type="SAM" id="MobiDB-lite"/>
    </source>
</evidence>
<proteinExistence type="predicted"/>
<dbReference type="AlphaFoldDB" id="A0AAJ1SXY2"/>
<reference evidence="2" key="1">
    <citation type="submission" date="2023-07" db="EMBL/GenBank/DDBJ databases">
        <title>Genomic Encyclopedia of Type Strains, Phase IV (KMG-IV): sequencing the most valuable type-strain genomes for metagenomic binning, comparative biology and taxonomic classification.</title>
        <authorList>
            <person name="Goeker M."/>
        </authorList>
    </citation>
    <scope>NUCLEOTIDE SEQUENCE</scope>
    <source>
        <strain evidence="2">DSM 23947</strain>
    </source>
</reference>
<evidence type="ECO:0000313" key="2">
    <source>
        <dbReference type="EMBL" id="MDQ0214849.1"/>
    </source>
</evidence>
<organism evidence="2 3">
    <name type="scientific">Oikeobacillus pervagus</name>
    <dbReference type="NCBI Taxonomy" id="1325931"/>
    <lineage>
        <taxon>Bacteria</taxon>
        <taxon>Bacillati</taxon>
        <taxon>Bacillota</taxon>
        <taxon>Bacilli</taxon>
        <taxon>Bacillales</taxon>
        <taxon>Bacillaceae</taxon>
        <taxon>Oikeobacillus</taxon>
    </lineage>
</organism>
<gene>
    <name evidence="2" type="ORF">J2S13_001246</name>
</gene>
<dbReference type="Proteomes" id="UP001237207">
    <property type="component" value="Unassembled WGS sequence"/>
</dbReference>